<evidence type="ECO:0000256" key="2">
    <source>
        <dbReference type="ARBA" id="ARBA00022643"/>
    </source>
</evidence>
<name>A0A0S6UG36_NEOTH</name>
<evidence type="ECO:0000256" key="1">
    <source>
        <dbReference type="ARBA" id="ARBA00022630"/>
    </source>
</evidence>
<dbReference type="Pfam" id="PF03358">
    <property type="entry name" value="FMN_red"/>
    <property type="match status" value="1"/>
</dbReference>
<feature type="domain" description="NADPH-dependent FMN reductase-like" evidence="3">
    <location>
        <begin position="5"/>
        <end position="157"/>
    </location>
</feature>
<dbReference type="PANTHER" id="PTHR43278:SF1">
    <property type="entry name" value="IRON-SULFUR FLAVOPROTEIN MJ1083"/>
    <property type="match status" value="1"/>
</dbReference>
<sequence>MIAKMLIVGLNGSPKKDGNTAFLVREGLAAAAAAGAETALIHIADAMADQKIPYCTQCSNPCQGACSRHNRLGEAFDLLRRADGLLLGSPVYFGSVSAQLKAFWDKSRILRKEKALLNVVGAGVTVGGARFGGQETTMKALFDMMLVQGMILVGDGHTEADCGHQGSCGQAPASSDEFAIRRVRLAGRRLAEVAAATMTLRRHRA</sequence>
<organism evidence="4">
    <name type="scientific">Moorella thermoacetica Y72</name>
    <dbReference type="NCBI Taxonomy" id="1325331"/>
    <lineage>
        <taxon>Bacteria</taxon>
        <taxon>Bacillati</taxon>
        <taxon>Bacillota</taxon>
        <taxon>Clostridia</taxon>
        <taxon>Neomoorellales</taxon>
        <taxon>Neomoorellaceae</taxon>
        <taxon>Neomoorella</taxon>
    </lineage>
</organism>
<evidence type="ECO:0000313" key="4">
    <source>
        <dbReference type="EMBL" id="GAF26352.1"/>
    </source>
</evidence>
<accession>A0A0S6UG36</accession>
<proteinExistence type="predicted"/>
<dbReference type="PANTHER" id="PTHR43278">
    <property type="entry name" value="NAD(P)H-DEPENDENT FMN-CONTAINING OXIDOREDUCTASE YWQN-RELATED"/>
    <property type="match status" value="1"/>
</dbReference>
<evidence type="ECO:0000259" key="3">
    <source>
        <dbReference type="Pfam" id="PF03358"/>
    </source>
</evidence>
<gene>
    <name evidence="4" type="ORF">MTY_1691</name>
</gene>
<dbReference type="Gene3D" id="3.40.50.360">
    <property type="match status" value="1"/>
</dbReference>
<protein>
    <submittedName>
        <fullName evidence="4">Multimeric flavodoxin WrbA</fullName>
    </submittedName>
</protein>
<dbReference type="AlphaFoldDB" id="A0A0S6UG36"/>
<dbReference type="Proteomes" id="UP000063718">
    <property type="component" value="Unassembled WGS sequence"/>
</dbReference>
<reference evidence="4" key="1">
    <citation type="journal article" date="2014" name="Gene">
        <title>Genome-guided analysis of transformation efficiency and carbon dioxide assimilation by Moorella thermoacetica Y72.</title>
        <authorList>
            <person name="Tsukahara K."/>
            <person name="Kita A."/>
            <person name="Nakashimada Y."/>
            <person name="Hoshino T."/>
            <person name="Murakami K."/>
        </authorList>
    </citation>
    <scope>NUCLEOTIDE SEQUENCE [LARGE SCALE GENOMIC DNA]</scope>
    <source>
        <strain evidence="4">Y72</strain>
    </source>
</reference>
<dbReference type="InterPro" id="IPR051796">
    <property type="entry name" value="ISF_SsuE-like"/>
</dbReference>
<keyword evidence="2" id="KW-0288">FMN</keyword>
<dbReference type="GO" id="GO:0016491">
    <property type="term" value="F:oxidoreductase activity"/>
    <property type="evidence" value="ECO:0007669"/>
    <property type="project" value="InterPro"/>
</dbReference>
<dbReference type="InterPro" id="IPR005025">
    <property type="entry name" value="FMN_Rdtase-like_dom"/>
</dbReference>
<dbReference type="EMBL" id="DF238840">
    <property type="protein sequence ID" value="GAF26352.1"/>
    <property type="molecule type" value="Genomic_DNA"/>
</dbReference>
<dbReference type="InterPro" id="IPR029039">
    <property type="entry name" value="Flavoprotein-like_sf"/>
</dbReference>
<keyword evidence="1" id="KW-0285">Flavoprotein</keyword>
<dbReference type="SUPFAM" id="SSF52218">
    <property type="entry name" value="Flavoproteins"/>
    <property type="match status" value="1"/>
</dbReference>